<keyword evidence="2" id="KW-1185">Reference proteome</keyword>
<reference evidence="1 2" key="1">
    <citation type="journal article" date="2019" name="Int. J. Syst. Evol. Microbiol.">
        <title>The Global Catalogue of Microorganisms (GCM) 10K type strain sequencing project: providing services to taxonomists for standard genome sequencing and annotation.</title>
        <authorList>
            <consortium name="The Broad Institute Genomics Platform"/>
            <consortium name="The Broad Institute Genome Sequencing Center for Infectious Disease"/>
            <person name="Wu L."/>
            <person name="Ma J."/>
        </authorList>
    </citation>
    <scope>NUCLEOTIDE SEQUENCE [LARGE SCALE GENOMIC DNA]</scope>
    <source>
        <strain evidence="1 2">JCM 11117</strain>
    </source>
</reference>
<dbReference type="EMBL" id="BAAAHP010000111">
    <property type="protein sequence ID" value="GAA0943080.1"/>
    <property type="molecule type" value="Genomic_DNA"/>
</dbReference>
<comment type="caution">
    <text evidence="1">The sequence shown here is derived from an EMBL/GenBank/DDBJ whole genome shotgun (WGS) entry which is preliminary data.</text>
</comment>
<gene>
    <name evidence="1" type="ORF">GCM10009559_39730</name>
</gene>
<organism evidence="1 2">
    <name type="scientific">Pseudonocardia zijingensis</name>
    <dbReference type="NCBI Taxonomy" id="153376"/>
    <lineage>
        <taxon>Bacteria</taxon>
        <taxon>Bacillati</taxon>
        <taxon>Actinomycetota</taxon>
        <taxon>Actinomycetes</taxon>
        <taxon>Pseudonocardiales</taxon>
        <taxon>Pseudonocardiaceae</taxon>
        <taxon>Pseudonocardia</taxon>
    </lineage>
</organism>
<proteinExistence type="predicted"/>
<accession>A0ABN1QI80</accession>
<evidence type="ECO:0000313" key="1">
    <source>
        <dbReference type="EMBL" id="GAA0943080.1"/>
    </source>
</evidence>
<evidence type="ECO:0000313" key="2">
    <source>
        <dbReference type="Proteomes" id="UP001499967"/>
    </source>
</evidence>
<dbReference type="Proteomes" id="UP001499967">
    <property type="component" value="Unassembled WGS sequence"/>
</dbReference>
<dbReference type="RefSeq" id="WP_343942968.1">
    <property type="nucleotide sequence ID" value="NZ_BAAAHP010000111.1"/>
</dbReference>
<sequence>MSERDSQVTEREVAGPEARATLRATARALVSLHDRTPDRLGARLFRPRLAALYVDMREQLRQYAPRSDDDLPGAERHQRLLTVLGPLDRSLVAALDRWSAMLATGSADVRHYVAPACEARDAVEAVLSRLDRARVLGEPDRPLFPARSPEQVRVGLAVRMVAVELGREAGEVLFGQVAPPGDPLAGVRQRLADVREDQKWLRAERDARMGGPLLTRRALRPRHLEALDGPTVAALTVATAAFDAAAAPPDLVALDAATDRLLDVAGRARTVAAGLREWDQHEVRQLVDLLLAIAAEQLERWSGPLAAEAAALRATIPALPLPAAGQSVEDFWWAGRSAALAELPPPIRTQLDAALDLHLGLALRRLTELVRPGAANDTVDLAAVEEQAWTVLRILRAYKATAARLPVTRADTRCLLHTRLDGVALAVLRLLPPPPAGR</sequence>
<protein>
    <submittedName>
        <fullName evidence="1">Uncharacterized protein</fullName>
    </submittedName>
</protein>
<name>A0ABN1QI80_9PSEU</name>